<dbReference type="PANTHER" id="PTHR46889:SF4">
    <property type="entry name" value="TRANSPOSASE INSO FOR INSERTION SEQUENCE ELEMENT IS911B-RELATED"/>
    <property type="match status" value="1"/>
</dbReference>
<dbReference type="PROSITE" id="PS50044">
    <property type="entry name" value="SIGMA54_3"/>
    <property type="match status" value="1"/>
</dbReference>
<dbReference type="InterPro" id="IPR050900">
    <property type="entry name" value="Transposase_IS3/IS150/IS904"/>
</dbReference>
<dbReference type="PANTHER" id="PTHR46889">
    <property type="entry name" value="TRANSPOSASE INSF FOR INSERTION SEQUENCE IS3B-RELATED"/>
    <property type="match status" value="1"/>
</dbReference>
<sequence length="424" mass="47298">MPKKIPEETRQRAVRLVLDHLEEYPNLTTACQTVAARLGFGTESLRRWVRQAQVDAGARDGLTTNDLERIRKLERENRELREANAILRDAGGFLRRGTRPPTPLILGFIEEQRSFGRSVGSICTVLRQQGVPVAERTYRAWKHAQPSHRDIDDAHLIEAIRAARVNDEGEATPESMYGRRKMTALLRRQGLTVSSRRVDRLMRELGIKGLVRGRGVRTTVPDSASTRAPDLLDRDFTAAAPNQRWVADFTYVRTWAGFVYVAFVIDCFSRAIVGWHAATTKTTPLVTTALRMALWRRDRAGHRVGDGLVHHSDAGAQFTSVSFAETLGLEGIAASIGSVGDALDNALAESTIGLFKNEAIRDGSPFRTGPLRTIDDVEWATAAWVEWFNARRLHSTLGNVPPEEFEADYYADLETSHHPVLTPA</sequence>
<dbReference type="SUPFAM" id="SSF53098">
    <property type="entry name" value="Ribonuclease H-like"/>
    <property type="match status" value="1"/>
</dbReference>
<feature type="domain" description="Integrase catalytic" evidence="3">
    <location>
        <begin position="237"/>
        <end position="409"/>
    </location>
</feature>
<dbReference type="GO" id="GO:0004803">
    <property type="term" value="F:transposase activity"/>
    <property type="evidence" value="ECO:0007669"/>
    <property type="project" value="InterPro"/>
</dbReference>
<dbReference type="AlphaFoldDB" id="A0A9E5MEQ7"/>
<dbReference type="GO" id="GO:0006313">
    <property type="term" value="P:DNA transposition"/>
    <property type="evidence" value="ECO:0007669"/>
    <property type="project" value="InterPro"/>
</dbReference>
<evidence type="ECO:0000259" key="3">
    <source>
        <dbReference type="PROSITE" id="PS50994"/>
    </source>
</evidence>
<dbReference type="Proteomes" id="UP000818266">
    <property type="component" value="Unassembled WGS sequence"/>
</dbReference>
<dbReference type="Gene3D" id="1.10.10.10">
    <property type="entry name" value="Winged helix-like DNA-binding domain superfamily/Winged helix DNA-binding domain"/>
    <property type="match status" value="1"/>
</dbReference>
<dbReference type="NCBIfam" id="NF033516">
    <property type="entry name" value="transpos_IS3"/>
    <property type="match status" value="1"/>
</dbReference>
<dbReference type="OrthoDB" id="4426778at2"/>
<dbReference type="RefSeq" id="WP_152582373.1">
    <property type="nucleotide sequence ID" value="NZ_VIKT02000008.1"/>
</dbReference>
<dbReference type="InterPro" id="IPR001584">
    <property type="entry name" value="Integrase_cat-core"/>
</dbReference>
<dbReference type="InterPro" id="IPR012337">
    <property type="entry name" value="RNaseH-like_sf"/>
</dbReference>
<organism evidence="4 5">
    <name type="scientific">Microcella pacifica</name>
    <dbReference type="NCBI Taxonomy" id="2591847"/>
    <lineage>
        <taxon>Bacteria</taxon>
        <taxon>Bacillati</taxon>
        <taxon>Actinomycetota</taxon>
        <taxon>Actinomycetes</taxon>
        <taxon>Micrococcales</taxon>
        <taxon>Microbacteriaceae</taxon>
        <taxon>Microcella</taxon>
    </lineage>
</organism>
<dbReference type="InterPro" id="IPR048020">
    <property type="entry name" value="Transpos_IS3"/>
</dbReference>
<accession>A0A9E5MEQ7</accession>
<feature type="coiled-coil region" evidence="2">
    <location>
        <begin position="63"/>
        <end position="90"/>
    </location>
</feature>
<dbReference type="InterPro" id="IPR025948">
    <property type="entry name" value="HTH-like_dom"/>
</dbReference>
<evidence type="ECO:0000313" key="4">
    <source>
        <dbReference type="EMBL" id="NHF62807.1"/>
    </source>
</evidence>
<dbReference type="InterPro" id="IPR002514">
    <property type="entry name" value="Transposase_8"/>
</dbReference>
<dbReference type="SUPFAM" id="SSF46689">
    <property type="entry name" value="Homeodomain-like"/>
    <property type="match status" value="1"/>
</dbReference>
<keyword evidence="5" id="KW-1185">Reference proteome</keyword>
<reference evidence="4 5" key="1">
    <citation type="submission" date="2020-03" db="EMBL/GenBank/DDBJ databases">
        <title>Chryseoglobus sp. isolated from a deep-sea seamount.</title>
        <authorList>
            <person name="Zhang D.-C."/>
        </authorList>
    </citation>
    <scope>NUCLEOTIDE SEQUENCE [LARGE SCALE GENOMIC DNA]</scope>
    <source>
        <strain evidence="4 5">KN1116</strain>
    </source>
</reference>
<dbReference type="GO" id="GO:0015074">
    <property type="term" value="P:DNA integration"/>
    <property type="evidence" value="ECO:0007669"/>
    <property type="project" value="InterPro"/>
</dbReference>
<dbReference type="InterPro" id="IPR009057">
    <property type="entry name" value="Homeodomain-like_sf"/>
</dbReference>
<dbReference type="EMBL" id="VIKT02000008">
    <property type="protein sequence ID" value="NHF62807.1"/>
    <property type="molecule type" value="Genomic_DNA"/>
</dbReference>
<evidence type="ECO:0000256" key="2">
    <source>
        <dbReference type="SAM" id="Coils"/>
    </source>
</evidence>
<dbReference type="GO" id="GO:0003677">
    <property type="term" value="F:DNA binding"/>
    <property type="evidence" value="ECO:0007669"/>
    <property type="project" value="InterPro"/>
</dbReference>
<protein>
    <submittedName>
        <fullName evidence="4">IS3 family transposase</fullName>
    </submittedName>
</protein>
<proteinExistence type="predicted"/>
<comment type="function">
    <text evidence="1">Involved in the transposition of the insertion sequence.</text>
</comment>
<comment type="caution">
    <text evidence="4">The sequence shown here is derived from an EMBL/GenBank/DDBJ whole genome shotgun (WGS) entry which is preliminary data.</text>
</comment>
<evidence type="ECO:0000256" key="1">
    <source>
        <dbReference type="ARBA" id="ARBA00002286"/>
    </source>
</evidence>
<gene>
    <name evidence="4" type="ORF">FK219_006095</name>
</gene>
<dbReference type="Pfam" id="PF00665">
    <property type="entry name" value="rve"/>
    <property type="match status" value="1"/>
</dbReference>
<keyword evidence="2" id="KW-0175">Coiled coil</keyword>
<dbReference type="Gene3D" id="3.30.420.10">
    <property type="entry name" value="Ribonuclease H-like superfamily/Ribonuclease H"/>
    <property type="match status" value="1"/>
</dbReference>
<dbReference type="PROSITE" id="PS50994">
    <property type="entry name" value="INTEGRASE"/>
    <property type="match status" value="1"/>
</dbReference>
<dbReference type="Pfam" id="PF01527">
    <property type="entry name" value="HTH_Tnp_1"/>
    <property type="match status" value="1"/>
</dbReference>
<dbReference type="Pfam" id="PF13276">
    <property type="entry name" value="HTH_21"/>
    <property type="match status" value="1"/>
</dbReference>
<name>A0A9E5MEQ7_9MICO</name>
<evidence type="ECO:0000313" key="5">
    <source>
        <dbReference type="Proteomes" id="UP000818266"/>
    </source>
</evidence>
<dbReference type="InterPro" id="IPR036388">
    <property type="entry name" value="WH-like_DNA-bd_sf"/>
</dbReference>
<dbReference type="InterPro" id="IPR036397">
    <property type="entry name" value="RNaseH_sf"/>
</dbReference>